<evidence type="ECO:0000256" key="5">
    <source>
        <dbReference type="SAM" id="MobiDB-lite"/>
    </source>
</evidence>
<dbReference type="InterPro" id="IPR051366">
    <property type="entry name" value="DEF8"/>
</dbReference>
<accession>A0AA88WU04</accession>
<dbReference type="InterPro" id="IPR001683">
    <property type="entry name" value="PX_dom"/>
</dbReference>
<organism evidence="7 8">
    <name type="scientific">Escallonia herrerae</name>
    <dbReference type="NCBI Taxonomy" id="1293975"/>
    <lineage>
        <taxon>Eukaryota</taxon>
        <taxon>Viridiplantae</taxon>
        <taxon>Streptophyta</taxon>
        <taxon>Embryophyta</taxon>
        <taxon>Tracheophyta</taxon>
        <taxon>Spermatophyta</taxon>
        <taxon>Magnoliopsida</taxon>
        <taxon>eudicotyledons</taxon>
        <taxon>Gunneridae</taxon>
        <taxon>Pentapetalae</taxon>
        <taxon>asterids</taxon>
        <taxon>campanulids</taxon>
        <taxon>Escalloniales</taxon>
        <taxon>Escalloniaceae</taxon>
        <taxon>Escallonia</taxon>
    </lineage>
</organism>
<reference evidence="7" key="1">
    <citation type="submission" date="2022-12" db="EMBL/GenBank/DDBJ databases">
        <title>Draft genome assemblies for two species of Escallonia (Escalloniales).</title>
        <authorList>
            <person name="Chanderbali A."/>
            <person name="Dervinis C."/>
            <person name="Anghel I."/>
            <person name="Soltis D."/>
            <person name="Soltis P."/>
            <person name="Zapata F."/>
        </authorList>
    </citation>
    <scope>NUCLEOTIDE SEQUENCE</scope>
    <source>
        <strain evidence="7">UCBG64.0493</strain>
        <tissue evidence="7">Leaf</tissue>
    </source>
</reference>
<feature type="domain" description="PX" evidence="6">
    <location>
        <begin position="593"/>
        <end position="713"/>
    </location>
</feature>
<evidence type="ECO:0000313" key="7">
    <source>
        <dbReference type="EMBL" id="KAK3033517.1"/>
    </source>
</evidence>
<sequence>MINGEGARETPSEIASPDPLDDYLPWQDQTFEGGGDDSPVLSRYSSCGESEFERYCSANSTMGTPSICSSVGTFQECLDGEFGSLKFRLGDNPSLENSRVCQSKKLSSSGRLDGHQTIDYCDGDSELGQGLVENRLNLPDQRGVGEWNDCDGSGLMRHSFGDKSRQGEAYVGVSSGSNFSSGVDVSVCLDGLNLPSDIVYDRRDGGGYSDEGGGSSRYEHSEGEDSMFGYGTDDEKRSNLNYGNYAQNPTEAKDKNINSLLMTESTAFGLDDWEDFVQHTGENPFVPMAMDELQGQREWSADLISATTSVLPSIGLPGQQKDIRDIPIASNQVEGAGKLASRGKTCSSEAEAEAEAEAEEKEEEEEEVIDVLGTINRDGDANDSIEHLDTCFKTNVFKAEQDPLTEDANSEKVLNIRLEREREFLCTEKFTTTEDDHVVESLELENTEVQLDPVSNIKFAASRGASGDKMAEFLENPKAPSLHLLTENTSMRIMKDSPISTDIFEGHPLPIKTENCELNGSYDEFVHDMEEILLDSGESPGAMFTHHGNRPYQSQLRLPLRDGSSTASTSGTDDAFSLVQHPLRIDGVKVLGARKMKGDVSLSERLVGVKEYTVYKIRVWSGECHWEVERRYRDFCTLYRRLKTLFADQGWILPSPWSTVERESRKIFGNASPDVIAERIVLIQECLDSVLHSRFSSGPPNAIIWFLSPPETVPGSPASETGRPQSPYSAKGTDIGNVSTFGKTISLIVELRPYKSTAEMLEAQHYTCAGCHKHFDDGKTRMLELVQTLGWGKPRLCQYSGQLFCSLCHTNDAAVLPARVLHLWDFNQYPVSQLAKSFLDSTLDQPMLCVSAINPFLFAKVPALQHVMSVRKRIGAMLPYIHCPFRRTIYKGLGSRRYLLESYDFFALRDLIDLSKGVFAALPMMVETVSRKILEHITEQCLVCCDVGVPCNARQACDDPSSLIFPFQEGEVERCRFCDSVFHKLCFKKISSCPCGAHLKVKEVVETTKGSPSAGLVGGDVGGTLDLSGQQAESGSRLGFLSELFSKAMPERLWRPRDGDTALIMGSLPSTSL</sequence>
<evidence type="ECO:0000256" key="3">
    <source>
        <dbReference type="ARBA" id="ARBA00022771"/>
    </source>
</evidence>
<keyword evidence="4" id="KW-0862">Zinc</keyword>
<dbReference type="SUPFAM" id="SSF64268">
    <property type="entry name" value="PX domain"/>
    <property type="match status" value="1"/>
</dbReference>
<dbReference type="PROSITE" id="PS50195">
    <property type="entry name" value="PX"/>
    <property type="match status" value="1"/>
</dbReference>
<dbReference type="PANTHER" id="PTHR12326">
    <property type="entry name" value="PLECKSTRIN HOMOLOGY DOMAIN CONTAINING PROTEIN"/>
    <property type="match status" value="1"/>
</dbReference>
<evidence type="ECO:0000256" key="2">
    <source>
        <dbReference type="ARBA" id="ARBA00022737"/>
    </source>
</evidence>
<dbReference type="InterPro" id="IPR036871">
    <property type="entry name" value="PX_dom_sf"/>
</dbReference>
<dbReference type="CDD" id="cd06093">
    <property type="entry name" value="PX_domain"/>
    <property type="match status" value="1"/>
</dbReference>
<name>A0AA88WU04_9ASTE</name>
<keyword evidence="3" id="KW-0863">Zinc-finger</keyword>
<protein>
    <recommendedName>
        <fullName evidence="6">PX domain-containing protein</fullName>
    </recommendedName>
</protein>
<dbReference type="AlphaFoldDB" id="A0AA88WU04"/>
<feature type="region of interest" description="Disordered" evidence="5">
    <location>
        <begin position="202"/>
        <end position="233"/>
    </location>
</feature>
<gene>
    <name evidence="7" type="ORF">RJ639_032746</name>
</gene>
<dbReference type="GO" id="GO:0035091">
    <property type="term" value="F:phosphatidylinositol binding"/>
    <property type="evidence" value="ECO:0007669"/>
    <property type="project" value="InterPro"/>
</dbReference>
<dbReference type="InterPro" id="IPR025258">
    <property type="entry name" value="RH_dom"/>
</dbReference>
<dbReference type="Gene3D" id="3.30.1520.10">
    <property type="entry name" value="Phox-like domain"/>
    <property type="match status" value="1"/>
</dbReference>
<feature type="compositionally biased region" description="Gly residues" evidence="5">
    <location>
        <begin position="206"/>
        <end position="215"/>
    </location>
</feature>
<dbReference type="Proteomes" id="UP001188597">
    <property type="component" value="Unassembled WGS sequence"/>
</dbReference>
<keyword evidence="8" id="KW-1185">Reference proteome</keyword>
<feature type="region of interest" description="Disordered" evidence="5">
    <location>
        <begin position="339"/>
        <end position="365"/>
    </location>
</feature>
<keyword evidence="2" id="KW-0677">Repeat</keyword>
<comment type="caution">
    <text evidence="7">The sequence shown here is derived from an EMBL/GenBank/DDBJ whole genome shotgun (WGS) entry which is preliminary data.</text>
</comment>
<evidence type="ECO:0000313" key="8">
    <source>
        <dbReference type="Proteomes" id="UP001188597"/>
    </source>
</evidence>
<evidence type="ECO:0000256" key="1">
    <source>
        <dbReference type="ARBA" id="ARBA00022723"/>
    </source>
</evidence>
<dbReference type="PANTHER" id="PTHR12326:SF3">
    <property type="entry name" value="DIFFERENTIALLY EXPRESSED IN FDCP 8 HOMOLOG"/>
    <property type="match status" value="1"/>
</dbReference>
<dbReference type="GO" id="GO:0005768">
    <property type="term" value="C:endosome"/>
    <property type="evidence" value="ECO:0007669"/>
    <property type="project" value="UniProtKB-ARBA"/>
</dbReference>
<dbReference type="SMART" id="SM01175">
    <property type="entry name" value="DUF4206"/>
    <property type="match status" value="1"/>
</dbReference>
<dbReference type="GO" id="GO:0016020">
    <property type="term" value="C:membrane"/>
    <property type="evidence" value="ECO:0007669"/>
    <property type="project" value="UniProtKB-ARBA"/>
</dbReference>
<feature type="compositionally biased region" description="Acidic residues" evidence="5">
    <location>
        <begin position="350"/>
        <end position="365"/>
    </location>
</feature>
<dbReference type="Pfam" id="PF00787">
    <property type="entry name" value="PX"/>
    <property type="match status" value="1"/>
</dbReference>
<feature type="region of interest" description="Disordered" evidence="5">
    <location>
        <begin position="1"/>
        <end position="42"/>
    </location>
</feature>
<dbReference type="GO" id="GO:0008270">
    <property type="term" value="F:zinc ion binding"/>
    <property type="evidence" value="ECO:0007669"/>
    <property type="project" value="UniProtKB-KW"/>
</dbReference>
<dbReference type="EMBL" id="JAVXUP010000232">
    <property type="protein sequence ID" value="KAK3033517.1"/>
    <property type="molecule type" value="Genomic_DNA"/>
</dbReference>
<feature type="compositionally biased region" description="Basic and acidic residues" evidence="5">
    <location>
        <begin position="1"/>
        <end position="11"/>
    </location>
</feature>
<evidence type="ECO:0000259" key="6">
    <source>
        <dbReference type="PROSITE" id="PS50195"/>
    </source>
</evidence>
<evidence type="ECO:0000256" key="4">
    <source>
        <dbReference type="ARBA" id="ARBA00022833"/>
    </source>
</evidence>
<keyword evidence="1" id="KW-0479">Metal-binding</keyword>
<dbReference type="Pfam" id="PF13901">
    <property type="entry name" value="RH_dom"/>
    <property type="match status" value="1"/>
</dbReference>
<proteinExistence type="predicted"/>